<evidence type="ECO:0000256" key="2">
    <source>
        <dbReference type="ARBA" id="ARBA00022553"/>
    </source>
</evidence>
<keyword evidence="2" id="KW-0597">Phosphoprotein</keyword>
<dbReference type="SUPFAM" id="SSF56801">
    <property type="entry name" value="Acetyl-CoA synthetase-like"/>
    <property type="match status" value="1"/>
</dbReference>
<dbReference type="GO" id="GO:0043041">
    <property type="term" value="P:amino acid activation for nonribosomal peptide biosynthetic process"/>
    <property type="evidence" value="ECO:0007669"/>
    <property type="project" value="TreeGrafter"/>
</dbReference>
<evidence type="ECO:0000256" key="1">
    <source>
        <dbReference type="ARBA" id="ARBA00022450"/>
    </source>
</evidence>
<dbReference type="Pfam" id="PF00668">
    <property type="entry name" value="Condensation"/>
    <property type="match status" value="1"/>
</dbReference>
<dbReference type="CDD" id="cd05918">
    <property type="entry name" value="A_NRPS_SidN3_like"/>
    <property type="match status" value="1"/>
</dbReference>
<dbReference type="InterPro" id="IPR042099">
    <property type="entry name" value="ANL_N_sf"/>
</dbReference>
<sequence>MDQDYTVHGLDPQSQALLFEWNRHTPPAVDCCIHDLISQHCKTHPDAPAIHAWDGDLSYRKLDHLSTTLAAHLVRIGVVQEQFVPVCFEKSLWAVVALLAVSKAGGAFLLLDPSHPLRRIQDICRQIHASLILASPTHAPRASQLGDSVVTVDGPFLASLPGSEVVGTLPTQIAFDQPLYAVFTSGSTGRPKGAVVEHRSMSSGATAQVERFSLTWQSRVLQSSSHAFDTCIAEILSTLVAGGCVCIPSEADRMARLAGVIQDLQVNCLLLTPSVARLLSPSDLPRGTTMVLGGEPVAPEDLRVWRGHVQLFNGYGPAETTVYSAAHRVDPDDDDDARNMGCPLGSRAWVVDPSNCQTLLPVGAVGELLIEGPIVSRGYFGQQALTTEKFIPSPSWRRQFPMSLASPRMYRTGDLVQYGVDGGLRYVRRRDLQAKLRGQRLELGEVETHARSQLPHTRQVWAEVMTPSNGAPFLGLFVHVPEPDSTGSSSSSSSILAPPTEQFGKQVQRAVMGMRSQLPTYMVPTAFFPLRRVPLNSNSKADRAELRRQCELLSSVSLEEYSFCSFLHSRSSKRAPVTETEKTLQRIWAEILRLPRDRVGIDDPFFAIGGDSLTAMKMVQQAHAQGLPFLSASRSFSGATLAELAQGQNDHRPGQQQSEPPNLASPCALDDLQLGQAESLVCDNVERILPTTDFQRDWLMAEHKTHFSCWFPEPVDADRLQHACQALVNRHAILRTLFFPHRGEMIQVILSQLEIPLRQYRVQGQSLEDFLQDFCQRDVVTPLPSEEPYFQVSLASSASPAQNQHLFIIRLNHAQFDRLMLDPLLEELGVLYRGEQATAPPAVDYPRYLQYRWAQTTPAAEDFWRNYLQGSCMIPSERLGADNPAMAQNKNSSRSMIMSSGDFPFKAPPPGITTATVIKAAWALVLMRLTQQSDVVFGHHVNGRSVSVPGGLDSVMGPCMNTIPIRVRFPTSSSSWTVLDLLQHVHDQYAGTIDYEMLEPRHIVSHCTAWPKGTGYGTTVTLEIPEPFQISLDGQPRTVDIRFIPMREEIYQTMEWPVMLMVYPYSSSVNVLLASSSHIMSHRRSDWLLKKFGEAVESLGQVDSALDLSPYPGLVECVPPN</sequence>
<dbReference type="GO" id="GO:0044550">
    <property type="term" value="P:secondary metabolite biosynthetic process"/>
    <property type="evidence" value="ECO:0007669"/>
    <property type="project" value="TreeGrafter"/>
</dbReference>
<dbReference type="Pfam" id="PF00550">
    <property type="entry name" value="PP-binding"/>
    <property type="match status" value="1"/>
</dbReference>
<evidence type="ECO:0000256" key="3">
    <source>
        <dbReference type="ARBA" id="ARBA00022598"/>
    </source>
</evidence>
<reference evidence="6 7" key="1">
    <citation type="submission" date="2019-08" db="EMBL/GenBank/DDBJ databases">
        <title>The genome sequence of a newly discovered highly antifungal drug resistant Aspergillus species, Aspergillus tanneri NIH 1004.</title>
        <authorList>
            <person name="Mounaud S."/>
            <person name="Singh I."/>
            <person name="Joardar V."/>
            <person name="Pakala S."/>
            <person name="Pakala S."/>
            <person name="Venepally P."/>
            <person name="Chung J.K."/>
            <person name="Losada L."/>
            <person name="Nierman W.C."/>
        </authorList>
    </citation>
    <scope>NUCLEOTIDE SEQUENCE [LARGE SCALE GENOMIC DNA]</scope>
    <source>
        <strain evidence="6 7">NIH1004</strain>
    </source>
</reference>
<comment type="similarity">
    <text evidence="4">Belongs to the NRP synthetase family.</text>
</comment>
<protein>
    <submittedName>
        <fullName evidence="6">Nonribosomal peptide synthetases (NRPS)</fullName>
    </submittedName>
</protein>
<dbReference type="PROSITE" id="PS50075">
    <property type="entry name" value="CARRIER"/>
    <property type="match status" value="1"/>
</dbReference>
<dbReference type="FunFam" id="3.40.50.12780:FF:000014">
    <property type="entry name" value="Nonribosomal peptide synthetase 1"/>
    <property type="match status" value="1"/>
</dbReference>
<dbReference type="Gene3D" id="3.30.559.10">
    <property type="entry name" value="Chloramphenicol acetyltransferase-like domain"/>
    <property type="match status" value="1"/>
</dbReference>
<gene>
    <name evidence="6" type="ORF">ATNIH1004_001003</name>
</gene>
<evidence type="ECO:0000313" key="6">
    <source>
        <dbReference type="EMBL" id="KAA8652099.1"/>
    </source>
</evidence>
<dbReference type="InterPro" id="IPR000873">
    <property type="entry name" value="AMP-dep_synth/lig_dom"/>
</dbReference>
<dbReference type="GO" id="GO:0016874">
    <property type="term" value="F:ligase activity"/>
    <property type="evidence" value="ECO:0007669"/>
    <property type="project" value="UniProtKB-KW"/>
</dbReference>
<feature type="domain" description="Carrier" evidence="5">
    <location>
        <begin position="575"/>
        <end position="652"/>
    </location>
</feature>
<dbReference type="GO" id="GO:0031177">
    <property type="term" value="F:phosphopantetheine binding"/>
    <property type="evidence" value="ECO:0007669"/>
    <property type="project" value="TreeGrafter"/>
</dbReference>
<dbReference type="AlphaFoldDB" id="A0A5M9N4Z0"/>
<dbReference type="CDD" id="cd19542">
    <property type="entry name" value="CT_NRPS-like"/>
    <property type="match status" value="1"/>
</dbReference>
<dbReference type="InterPro" id="IPR001242">
    <property type="entry name" value="Condensation_dom"/>
</dbReference>
<dbReference type="Gene3D" id="3.30.300.30">
    <property type="match status" value="1"/>
</dbReference>
<dbReference type="InterPro" id="IPR045851">
    <property type="entry name" value="AMP-bd_C_sf"/>
</dbReference>
<dbReference type="RefSeq" id="XP_033431460.1">
    <property type="nucleotide sequence ID" value="XM_033565703.1"/>
</dbReference>
<dbReference type="InterPro" id="IPR023213">
    <property type="entry name" value="CAT-like_dom_sf"/>
</dbReference>
<dbReference type="InterPro" id="IPR010071">
    <property type="entry name" value="AA_adenyl_dom"/>
</dbReference>
<dbReference type="GeneID" id="54323705"/>
<evidence type="ECO:0000256" key="4">
    <source>
        <dbReference type="ARBA" id="ARBA00029454"/>
    </source>
</evidence>
<dbReference type="InterPro" id="IPR036736">
    <property type="entry name" value="ACP-like_sf"/>
</dbReference>
<comment type="caution">
    <text evidence="6">The sequence shown here is derived from an EMBL/GenBank/DDBJ whole genome shotgun (WGS) entry which is preliminary data.</text>
</comment>
<evidence type="ECO:0000313" key="7">
    <source>
        <dbReference type="Proteomes" id="UP000324241"/>
    </source>
</evidence>
<dbReference type="PROSITE" id="PS00012">
    <property type="entry name" value="PHOSPHOPANTETHEINE"/>
    <property type="match status" value="1"/>
</dbReference>
<dbReference type="VEuPathDB" id="FungiDB:EYZ11_004128"/>
<dbReference type="PANTHER" id="PTHR45527">
    <property type="entry name" value="NONRIBOSOMAL PEPTIDE SYNTHETASE"/>
    <property type="match status" value="1"/>
</dbReference>
<dbReference type="OrthoDB" id="416786at2759"/>
<dbReference type="Gene3D" id="3.30.559.30">
    <property type="entry name" value="Nonribosomal peptide synthetase, condensation domain"/>
    <property type="match status" value="1"/>
</dbReference>
<name>A0A5M9N4Z0_9EURO</name>
<dbReference type="PANTHER" id="PTHR45527:SF1">
    <property type="entry name" value="FATTY ACID SYNTHASE"/>
    <property type="match status" value="1"/>
</dbReference>
<dbReference type="GO" id="GO:0005737">
    <property type="term" value="C:cytoplasm"/>
    <property type="evidence" value="ECO:0007669"/>
    <property type="project" value="TreeGrafter"/>
</dbReference>
<dbReference type="EMBL" id="QUQM01000002">
    <property type="protein sequence ID" value="KAA8652099.1"/>
    <property type="molecule type" value="Genomic_DNA"/>
</dbReference>
<evidence type="ECO:0000259" key="5">
    <source>
        <dbReference type="PROSITE" id="PS50075"/>
    </source>
</evidence>
<dbReference type="Gene3D" id="3.40.50.12780">
    <property type="entry name" value="N-terminal domain of ligase-like"/>
    <property type="match status" value="1"/>
</dbReference>
<dbReference type="Proteomes" id="UP000324241">
    <property type="component" value="Unassembled WGS sequence"/>
</dbReference>
<dbReference type="SUPFAM" id="SSF47336">
    <property type="entry name" value="ACP-like"/>
    <property type="match status" value="1"/>
</dbReference>
<dbReference type="InterPro" id="IPR009081">
    <property type="entry name" value="PP-bd_ACP"/>
</dbReference>
<dbReference type="InterPro" id="IPR006162">
    <property type="entry name" value="Ppantetheine_attach_site"/>
</dbReference>
<dbReference type="Pfam" id="PF00501">
    <property type="entry name" value="AMP-binding"/>
    <property type="match status" value="1"/>
</dbReference>
<accession>A0A5M9N4Z0</accession>
<proteinExistence type="inferred from homology"/>
<organism evidence="6 7">
    <name type="scientific">Aspergillus tanneri</name>
    <dbReference type="NCBI Taxonomy" id="1220188"/>
    <lineage>
        <taxon>Eukaryota</taxon>
        <taxon>Fungi</taxon>
        <taxon>Dikarya</taxon>
        <taxon>Ascomycota</taxon>
        <taxon>Pezizomycotina</taxon>
        <taxon>Eurotiomycetes</taxon>
        <taxon>Eurotiomycetidae</taxon>
        <taxon>Eurotiales</taxon>
        <taxon>Aspergillaceae</taxon>
        <taxon>Aspergillus</taxon>
        <taxon>Aspergillus subgen. Circumdati</taxon>
    </lineage>
</organism>
<dbReference type="NCBIfam" id="TIGR01733">
    <property type="entry name" value="AA-adenyl-dom"/>
    <property type="match status" value="1"/>
</dbReference>
<dbReference type="SUPFAM" id="SSF52777">
    <property type="entry name" value="CoA-dependent acyltransferases"/>
    <property type="match status" value="2"/>
</dbReference>
<dbReference type="FunFam" id="1.10.1200.10:FF:000005">
    <property type="entry name" value="Nonribosomal peptide synthetase 1"/>
    <property type="match status" value="1"/>
</dbReference>
<keyword evidence="3" id="KW-0436">Ligase</keyword>
<dbReference type="Gene3D" id="1.10.1200.10">
    <property type="entry name" value="ACP-like"/>
    <property type="match status" value="1"/>
</dbReference>
<keyword evidence="1" id="KW-0596">Phosphopantetheine</keyword>